<dbReference type="InterPro" id="IPR029787">
    <property type="entry name" value="Nucleotide_cyclase"/>
</dbReference>
<dbReference type="Proteomes" id="UP000438106">
    <property type="component" value="Unassembled WGS sequence"/>
</dbReference>
<dbReference type="CDD" id="cd00130">
    <property type="entry name" value="PAS"/>
    <property type="match status" value="1"/>
</dbReference>
<protein>
    <recommendedName>
        <fullName evidence="1">diguanylate cyclase</fullName>
        <ecNumber evidence="1">2.7.7.65</ecNumber>
    </recommendedName>
</protein>
<feature type="domain" description="GGDEF" evidence="4">
    <location>
        <begin position="202"/>
        <end position="340"/>
    </location>
</feature>
<name>A0A7X3K3C7_9HYPH</name>
<evidence type="ECO:0000259" key="3">
    <source>
        <dbReference type="PROSITE" id="PS50112"/>
    </source>
</evidence>
<dbReference type="Gene3D" id="3.30.70.270">
    <property type="match status" value="1"/>
</dbReference>
<dbReference type="SUPFAM" id="SSF55785">
    <property type="entry name" value="PYP-like sensor domain (PAS domain)"/>
    <property type="match status" value="1"/>
</dbReference>
<gene>
    <name evidence="5" type="ORF">GO014_07300</name>
</gene>
<dbReference type="GO" id="GO:1902201">
    <property type="term" value="P:negative regulation of bacterial-type flagellum-dependent cell motility"/>
    <property type="evidence" value="ECO:0007669"/>
    <property type="project" value="TreeGrafter"/>
</dbReference>
<dbReference type="GO" id="GO:0043709">
    <property type="term" value="P:cell adhesion involved in single-species biofilm formation"/>
    <property type="evidence" value="ECO:0007669"/>
    <property type="project" value="TreeGrafter"/>
</dbReference>
<evidence type="ECO:0000313" key="6">
    <source>
        <dbReference type="Proteomes" id="UP000438106"/>
    </source>
</evidence>
<comment type="catalytic activity">
    <reaction evidence="2">
        <text>2 GTP = 3',3'-c-di-GMP + 2 diphosphate</text>
        <dbReference type="Rhea" id="RHEA:24898"/>
        <dbReference type="ChEBI" id="CHEBI:33019"/>
        <dbReference type="ChEBI" id="CHEBI:37565"/>
        <dbReference type="ChEBI" id="CHEBI:58805"/>
        <dbReference type="EC" id="2.7.7.65"/>
    </reaction>
</comment>
<sequence>MEALQIKQLEVAEVRGSTDHDAFGWDDFTLDEGGAADARLTQTALSGARELMGVALDVLPIALLFHSAQGVLFSNGIANQLLESEPGALIGQHLLDFVGPDDLPLVSEALSEALARHDHKTSVEALLRVARAERLCRLTIVRLPWPGTPLAQVVIHDITDQKRAEASLRRLTIVDELTGAYNRRHAFYEGSLYVDAYLHDGSPFSLAALDIDHFKSINDGFGHAGGDCALMHFAAACHAFLPTMRKSDSAMFARIGGEEFVLLMPGMAESCALAESERLRRQIQQLEVRHGEQSFRMTVSIGVAAMSKGVRSFEDLLARADGNLYRAKHAGRNRVVGGMSC</sequence>
<dbReference type="Pfam" id="PF00990">
    <property type="entry name" value="GGDEF"/>
    <property type="match status" value="1"/>
</dbReference>
<dbReference type="FunFam" id="3.30.70.270:FF:000001">
    <property type="entry name" value="Diguanylate cyclase domain protein"/>
    <property type="match status" value="1"/>
</dbReference>
<evidence type="ECO:0000259" key="4">
    <source>
        <dbReference type="PROSITE" id="PS50887"/>
    </source>
</evidence>
<evidence type="ECO:0000256" key="2">
    <source>
        <dbReference type="ARBA" id="ARBA00034247"/>
    </source>
</evidence>
<dbReference type="CDD" id="cd01949">
    <property type="entry name" value="GGDEF"/>
    <property type="match status" value="1"/>
</dbReference>
<comment type="caution">
    <text evidence="5">The sequence shown here is derived from an EMBL/GenBank/DDBJ whole genome shotgun (WGS) entry which is preliminary data.</text>
</comment>
<evidence type="ECO:0000313" key="5">
    <source>
        <dbReference type="EMBL" id="MVS98825.1"/>
    </source>
</evidence>
<feature type="domain" description="PAS" evidence="3">
    <location>
        <begin position="71"/>
        <end position="117"/>
    </location>
</feature>
<keyword evidence="6" id="KW-1185">Reference proteome</keyword>
<dbReference type="AlphaFoldDB" id="A0A7X3K3C7"/>
<dbReference type="PANTHER" id="PTHR45138">
    <property type="entry name" value="REGULATORY COMPONENTS OF SENSORY TRANSDUCTION SYSTEM"/>
    <property type="match status" value="1"/>
</dbReference>
<dbReference type="InterPro" id="IPR050469">
    <property type="entry name" value="Diguanylate_Cyclase"/>
</dbReference>
<dbReference type="InterPro" id="IPR000014">
    <property type="entry name" value="PAS"/>
</dbReference>
<dbReference type="GO" id="GO:0052621">
    <property type="term" value="F:diguanylate cyclase activity"/>
    <property type="evidence" value="ECO:0007669"/>
    <property type="project" value="UniProtKB-EC"/>
</dbReference>
<dbReference type="NCBIfam" id="TIGR00254">
    <property type="entry name" value="GGDEF"/>
    <property type="match status" value="1"/>
</dbReference>
<reference evidence="5 6" key="1">
    <citation type="submission" date="2019-12" db="EMBL/GenBank/DDBJ databases">
        <title>Devosia maris sp. nov., isolated from the deep seawater.</title>
        <authorList>
            <person name="Liu Y."/>
        </authorList>
    </citation>
    <scope>NUCLEOTIDE SEQUENCE [LARGE SCALE GENOMIC DNA]</scope>
    <source>
        <strain evidence="5 6">L53-10-65</strain>
    </source>
</reference>
<dbReference type="EMBL" id="WQRF01000001">
    <property type="protein sequence ID" value="MVS98825.1"/>
    <property type="molecule type" value="Genomic_DNA"/>
</dbReference>
<organism evidence="5 6">
    <name type="scientific">Devosia marina</name>
    <dbReference type="NCBI Taxonomy" id="2683198"/>
    <lineage>
        <taxon>Bacteria</taxon>
        <taxon>Pseudomonadati</taxon>
        <taxon>Pseudomonadota</taxon>
        <taxon>Alphaproteobacteria</taxon>
        <taxon>Hyphomicrobiales</taxon>
        <taxon>Devosiaceae</taxon>
        <taxon>Devosia</taxon>
    </lineage>
</organism>
<dbReference type="SMART" id="SM00091">
    <property type="entry name" value="PAS"/>
    <property type="match status" value="1"/>
</dbReference>
<dbReference type="EC" id="2.7.7.65" evidence="1"/>
<dbReference type="PROSITE" id="PS50887">
    <property type="entry name" value="GGDEF"/>
    <property type="match status" value="1"/>
</dbReference>
<dbReference type="GO" id="GO:0005886">
    <property type="term" value="C:plasma membrane"/>
    <property type="evidence" value="ECO:0007669"/>
    <property type="project" value="TreeGrafter"/>
</dbReference>
<proteinExistence type="predicted"/>
<dbReference type="RefSeq" id="WP_157289671.1">
    <property type="nucleotide sequence ID" value="NZ_WQRF01000001.1"/>
</dbReference>
<dbReference type="InterPro" id="IPR000160">
    <property type="entry name" value="GGDEF_dom"/>
</dbReference>
<dbReference type="PROSITE" id="PS50112">
    <property type="entry name" value="PAS"/>
    <property type="match status" value="1"/>
</dbReference>
<dbReference type="InterPro" id="IPR013656">
    <property type="entry name" value="PAS_4"/>
</dbReference>
<dbReference type="SUPFAM" id="SSF55073">
    <property type="entry name" value="Nucleotide cyclase"/>
    <property type="match status" value="1"/>
</dbReference>
<dbReference type="InterPro" id="IPR043128">
    <property type="entry name" value="Rev_trsase/Diguanyl_cyclase"/>
</dbReference>
<dbReference type="InterPro" id="IPR035965">
    <property type="entry name" value="PAS-like_dom_sf"/>
</dbReference>
<dbReference type="Gene3D" id="3.30.450.20">
    <property type="entry name" value="PAS domain"/>
    <property type="match status" value="1"/>
</dbReference>
<dbReference type="Pfam" id="PF08448">
    <property type="entry name" value="PAS_4"/>
    <property type="match status" value="1"/>
</dbReference>
<accession>A0A7X3K3C7</accession>
<dbReference type="PANTHER" id="PTHR45138:SF9">
    <property type="entry name" value="DIGUANYLATE CYCLASE DGCM-RELATED"/>
    <property type="match status" value="1"/>
</dbReference>
<evidence type="ECO:0000256" key="1">
    <source>
        <dbReference type="ARBA" id="ARBA00012528"/>
    </source>
</evidence>
<dbReference type="SMART" id="SM00267">
    <property type="entry name" value="GGDEF"/>
    <property type="match status" value="1"/>
</dbReference>